<name>A0A4Y2BSB2_ARAVE</name>
<dbReference type="AlphaFoldDB" id="A0A4Y2BSB2"/>
<reference evidence="1 2" key="1">
    <citation type="journal article" date="2019" name="Sci. Rep.">
        <title>Orb-weaving spider Araneus ventricosus genome elucidates the spidroin gene catalogue.</title>
        <authorList>
            <person name="Kono N."/>
            <person name="Nakamura H."/>
            <person name="Ohtoshi R."/>
            <person name="Moran D.A.P."/>
            <person name="Shinohara A."/>
            <person name="Yoshida Y."/>
            <person name="Fujiwara M."/>
            <person name="Mori M."/>
            <person name="Tomita M."/>
            <person name="Arakawa K."/>
        </authorList>
    </citation>
    <scope>NUCLEOTIDE SEQUENCE [LARGE SCALE GENOMIC DNA]</scope>
</reference>
<accession>A0A4Y2BSB2</accession>
<proteinExistence type="predicted"/>
<organism evidence="1 2">
    <name type="scientific">Araneus ventricosus</name>
    <name type="common">Orbweaver spider</name>
    <name type="synonym">Epeira ventricosa</name>
    <dbReference type="NCBI Taxonomy" id="182803"/>
    <lineage>
        <taxon>Eukaryota</taxon>
        <taxon>Metazoa</taxon>
        <taxon>Ecdysozoa</taxon>
        <taxon>Arthropoda</taxon>
        <taxon>Chelicerata</taxon>
        <taxon>Arachnida</taxon>
        <taxon>Araneae</taxon>
        <taxon>Araneomorphae</taxon>
        <taxon>Entelegynae</taxon>
        <taxon>Araneoidea</taxon>
        <taxon>Araneidae</taxon>
        <taxon>Araneus</taxon>
    </lineage>
</organism>
<dbReference type="Proteomes" id="UP000499080">
    <property type="component" value="Unassembled WGS sequence"/>
</dbReference>
<gene>
    <name evidence="1" type="ORF">AVEN_188822_1</name>
</gene>
<dbReference type="EMBL" id="BGPR01000108">
    <property type="protein sequence ID" value="GBL95080.1"/>
    <property type="molecule type" value="Genomic_DNA"/>
</dbReference>
<sequence length="115" mass="12950">MAVRNVLTSLSNFHSLSLSVIDFTPATRAFFARVDCPDVFGEKGLFLRIRTVLAVIVGFEARSEFSLSLIEELEGSRILMSLCSNGLRNQRVKSFADNDSQKWEMSNNLRPPRPL</sequence>
<comment type="caution">
    <text evidence="1">The sequence shown here is derived from an EMBL/GenBank/DDBJ whole genome shotgun (WGS) entry which is preliminary data.</text>
</comment>
<protein>
    <submittedName>
        <fullName evidence="1">Uncharacterized protein</fullName>
    </submittedName>
</protein>
<evidence type="ECO:0000313" key="1">
    <source>
        <dbReference type="EMBL" id="GBL95080.1"/>
    </source>
</evidence>
<keyword evidence="2" id="KW-1185">Reference proteome</keyword>
<evidence type="ECO:0000313" key="2">
    <source>
        <dbReference type="Proteomes" id="UP000499080"/>
    </source>
</evidence>